<dbReference type="EMBL" id="JACXYZ010000001">
    <property type="protein sequence ID" value="MBD3923699.1"/>
    <property type="molecule type" value="Genomic_DNA"/>
</dbReference>
<evidence type="ECO:0000313" key="3">
    <source>
        <dbReference type="EMBL" id="MBD3923699.1"/>
    </source>
</evidence>
<protein>
    <submittedName>
        <fullName evidence="3">SDR family NAD(P)-dependent oxidoreductase</fullName>
    </submittedName>
</protein>
<dbReference type="Pfam" id="PF00106">
    <property type="entry name" value="adh_short"/>
    <property type="match status" value="1"/>
</dbReference>
<dbReference type="Gene3D" id="3.40.50.720">
    <property type="entry name" value="NAD(P)-binding Rossmann-like Domain"/>
    <property type="match status" value="1"/>
</dbReference>
<keyword evidence="2" id="KW-0560">Oxidoreductase</keyword>
<evidence type="ECO:0000256" key="2">
    <source>
        <dbReference type="ARBA" id="ARBA00023002"/>
    </source>
</evidence>
<reference evidence="3 4" key="1">
    <citation type="submission" date="2020-09" db="EMBL/GenBank/DDBJ databases">
        <title>novel species in genus Nocardioides.</title>
        <authorList>
            <person name="Zhang G."/>
        </authorList>
    </citation>
    <scope>NUCLEOTIDE SEQUENCE [LARGE SCALE GENOMIC DNA]</scope>
    <source>
        <strain evidence="3 4">KCTC 39551</strain>
    </source>
</reference>
<dbReference type="InterPro" id="IPR036291">
    <property type="entry name" value="NAD(P)-bd_dom_sf"/>
</dbReference>
<evidence type="ECO:0000256" key="1">
    <source>
        <dbReference type="ARBA" id="ARBA00006484"/>
    </source>
</evidence>
<proteinExistence type="inferred from homology"/>
<dbReference type="NCBIfam" id="NF004846">
    <property type="entry name" value="PRK06197.1"/>
    <property type="match status" value="1"/>
</dbReference>
<keyword evidence="4" id="KW-1185">Reference proteome</keyword>
<dbReference type="PANTHER" id="PTHR24320">
    <property type="entry name" value="RETINOL DEHYDROGENASE"/>
    <property type="match status" value="1"/>
</dbReference>
<dbReference type="PANTHER" id="PTHR24320:SF148">
    <property type="entry name" value="NAD(P)-BINDING ROSSMANN-FOLD SUPERFAMILY PROTEIN"/>
    <property type="match status" value="1"/>
</dbReference>
<comment type="similarity">
    <text evidence="1">Belongs to the short-chain dehydrogenases/reductases (SDR) family.</text>
</comment>
<dbReference type="InterPro" id="IPR002347">
    <property type="entry name" value="SDR_fam"/>
</dbReference>
<gene>
    <name evidence="3" type="ORF">IEZ26_03630</name>
</gene>
<accession>A0ABR8NA02</accession>
<evidence type="ECO:0000313" key="4">
    <source>
        <dbReference type="Proteomes" id="UP000618818"/>
    </source>
</evidence>
<organism evidence="3 4">
    <name type="scientific">Nocardioides cavernae</name>
    <dbReference type="NCBI Taxonomy" id="1921566"/>
    <lineage>
        <taxon>Bacteria</taxon>
        <taxon>Bacillati</taxon>
        <taxon>Actinomycetota</taxon>
        <taxon>Actinomycetes</taxon>
        <taxon>Propionibacteriales</taxon>
        <taxon>Nocardioidaceae</taxon>
        <taxon>Nocardioides</taxon>
    </lineage>
</organism>
<name>A0ABR8NA02_9ACTN</name>
<dbReference type="RefSeq" id="WP_191193545.1">
    <property type="nucleotide sequence ID" value="NZ_JACXYZ010000001.1"/>
</dbReference>
<dbReference type="SUPFAM" id="SSF51735">
    <property type="entry name" value="NAD(P)-binding Rossmann-fold domains"/>
    <property type="match status" value="1"/>
</dbReference>
<dbReference type="Proteomes" id="UP000618818">
    <property type="component" value="Unassembled WGS sequence"/>
</dbReference>
<sequence length="312" mass="32189">MSDAWTTADIGDLTGRTAVVTGPTLGGLGFHTALELARHGARVVLAGRTPDKLAAAAEAIAVEVPAASTEALVVDLSDLGSVRAAGEAAAGLGPLRLLVNNAGIMAPPLRRTGDGLESQMATNHFGPFLFTGLLLDQLAASGDGRVVTLSSQMHRVARSAPVGDPRGSHRYSRWHVYGQTKLANLLFTFELDRRLRQAGTPVRALAAHPGLAGTHLAVNGQLGTTRGRRAAVLDGAVKLVSQSAEAGARPTLMAATADLPGATYVGPSGPGEAAGPPRIVGAARLARDDVAQRRLWESSEETVGLAWPPARP</sequence>
<comment type="caution">
    <text evidence="3">The sequence shown here is derived from an EMBL/GenBank/DDBJ whole genome shotgun (WGS) entry which is preliminary data.</text>
</comment>